<dbReference type="Pfam" id="PF07686">
    <property type="entry name" value="V-set"/>
    <property type="match status" value="1"/>
</dbReference>
<evidence type="ECO:0000256" key="7">
    <source>
        <dbReference type="ARBA" id="ARBA00023130"/>
    </source>
</evidence>
<keyword evidence="4 13" id="KW-0732">Signal</keyword>
<gene>
    <name evidence="15" type="ORF">HJG59_016573</name>
</gene>
<dbReference type="FunFam" id="2.60.40.10:FF:000820">
    <property type="entry name" value="SLAM family member 7"/>
    <property type="match status" value="1"/>
</dbReference>
<dbReference type="InterPro" id="IPR013106">
    <property type="entry name" value="Ig_V-set"/>
</dbReference>
<dbReference type="InterPro" id="IPR013783">
    <property type="entry name" value="Ig-like_fold"/>
</dbReference>
<keyword evidence="10" id="KW-0325">Glycoprotein</keyword>
<keyword evidence="8 12" id="KW-0472">Membrane</keyword>
<name>A0A7J8CUC9_MOLMO</name>
<keyword evidence="7" id="KW-1064">Adaptive immunity</keyword>
<sequence>MKFAEMKSPAPVSHSRSMISLLQFLTLVVGLHPGNTVSETSTTTLLVTGVLGESVILPLKFPEGKQSRSITWLHDGTSIIFILTEEKKIQVTDPQREDRLNVTQSYSLQINNLTMADSGPYRAQITTTTSSEISNYSLEIFRRLRKLQVANRTQLLENGTCEIYLACSVENLNDHISLWWQVPGNTTLEEANLTISWNPKNSNEQTYTCIANNTVSNASFSLSTQSLCKGVFDEKNQYLSILWILLVPLLCITCLIIRKKKVSDSFSTQQTQSSVETPRNSEYALASTESTVYAQVTHPNMRTEIPIPVKTSDFSTIYSTVHQFNQGNCS</sequence>
<evidence type="ECO:0000313" key="15">
    <source>
        <dbReference type="EMBL" id="KAF6414359.1"/>
    </source>
</evidence>
<proteinExistence type="predicted"/>
<dbReference type="GO" id="GO:0072540">
    <property type="term" value="P:T-helper 17 cell lineage commitment"/>
    <property type="evidence" value="ECO:0007669"/>
    <property type="project" value="TreeGrafter"/>
</dbReference>
<evidence type="ECO:0000256" key="4">
    <source>
        <dbReference type="ARBA" id="ARBA00022729"/>
    </source>
</evidence>
<dbReference type="SMART" id="SM00409">
    <property type="entry name" value="IG"/>
    <property type="match status" value="1"/>
</dbReference>
<comment type="subcellular location">
    <subcellularLocation>
        <location evidence="1">Membrane</location>
        <topology evidence="1">Single-pass type I membrane protein</topology>
    </subcellularLocation>
</comment>
<dbReference type="InterPro" id="IPR015631">
    <property type="entry name" value="CD2/SLAM_rcpt"/>
</dbReference>
<reference evidence="15 16" key="1">
    <citation type="journal article" date="2020" name="Nature">
        <title>Six reference-quality genomes reveal evolution of bat adaptations.</title>
        <authorList>
            <person name="Jebb D."/>
            <person name="Huang Z."/>
            <person name="Pippel M."/>
            <person name="Hughes G.M."/>
            <person name="Lavrichenko K."/>
            <person name="Devanna P."/>
            <person name="Winkler S."/>
            <person name="Jermiin L.S."/>
            <person name="Skirmuntt E.C."/>
            <person name="Katzourakis A."/>
            <person name="Burkitt-Gray L."/>
            <person name="Ray D.A."/>
            <person name="Sullivan K.A.M."/>
            <person name="Roscito J.G."/>
            <person name="Kirilenko B.M."/>
            <person name="Davalos L.M."/>
            <person name="Corthals A.P."/>
            <person name="Power M.L."/>
            <person name="Jones G."/>
            <person name="Ransome R.D."/>
            <person name="Dechmann D.K.N."/>
            <person name="Locatelli A.G."/>
            <person name="Puechmaille S.J."/>
            <person name="Fedrigo O."/>
            <person name="Jarvis E.D."/>
            <person name="Hiller M."/>
            <person name="Vernes S.C."/>
            <person name="Myers E.W."/>
            <person name="Teeling E.C."/>
        </authorList>
    </citation>
    <scope>NUCLEOTIDE SEQUENCE [LARGE SCALE GENOMIC DNA]</scope>
    <source>
        <strain evidence="15">MMolMol1</strain>
        <tissue evidence="15">Muscle</tissue>
    </source>
</reference>
<evidence type="ECO:0000256" key="9">
    <source>
        <dbReference type="ARBA" id="ARBA00023157"/>
    </source>
</evidence>
<dbReference type="PROSITE" id="PS50835">
    <property type="entry name" value="IG_LIKE"/>
    <property type="match status" value="2"/>
</dbReference>
<comment type="caution">
    <text evidence="15">The sequence shown here is derived from an EMBL/GenBank/DDBJ whole genome shotgun (WGS) entry which is preliminary data.</text>
</comment>
<dbReference type="FunCoup" id="A0A7J8CUC9">
    <property type="interactions" value="219"/>
</dbReference>
<keyword evidence="16" id="KW-1185">Reference proteome</keyword>
<keyword evidence="6 12" id="KW-1133">Transmembrane helix</keyword>
<evidence type="ECO:0000256" key="10">
    <source>
        <dbReference type="ARBA" id="ARBA00023180"/>
    </source>
</evidence>
<dbReference type="SUPFAM" id="SSF48726">
    <property type="entry name" value="Immunoglobulin"/>
    <property type="match status" value="2"/>
</dbReference>
<evidence type="ECO:0000256" key="8">
    <source>
        <dbReference type="ARBA" id="ARBA00023136"/>
    </source>
</evidence>
<dbReference type="InParanoid" id="A0A7J8CUC9"/>
<keyword evidence="3 12" id="KW-0812">Transmembrane</keyword>
<feature type="domain" description="Ig-like" evidence="14">
    <location>
        <begin position="33"/>
        <end position="134"/>
    </location>
</feature>
<dbReference type="Proteomes" id="UP000550707">
    <property type="component" value="Unassembled WGS sequence"/>
</dbReference>
<dbReference type="EMBL" id="JACASF010000020">
    <property type="protein sequence ID" value="KAF6414359.1"/>
    <property type="molecule type" value="Genomic_DNA"/>
</dbReference>
<dbReference type="GO" id="GO:0045087">
    <property type="term" value="P:innate immune response"/>
    <property type="evidence" value="ECO:0007669"/>
    <property type="project" value="UniProtKB-KW"/>
</dbReference>
<keyword evidence="5" id="KW-0391">Immunity</keyword>
<dbReference type="GO" id="GO:0032729">
    <property type="term" value="P:positive regulation of type II interferon production"/>
    <property type="evidence" value="ECO:0007669"/>
    <property type="project" value="TreeGrafter"/>
</dbReference>
<evidence type="ECO:0000256" key="6">
    <source>
        <dbReference type="ARBA" id="ARBA00022989"/>
    </source>
</evidence>
<evidence type="ECO:0000256" key="2">
    <source>
        <dbReference type="ARBA" id="ARBA00022588"/>
    </source>
</evidence>
<protein>
    <recommendedName>
        <fullName evidence="14">Ig-like domain-containing protein</fullName>
    </recommendedName>
</protein>
<evidence type="ECO:0000256" key="12">
    <source>
        <dbReference type="SAM" id="Phobius"/>
    </source>
</evidence>
<accession>A0A7J8CUC9</accession>
<evidence type="ECO:0000256" key="1">
    <source>
        <dbReference type="ARBA" id="ARBA00004479"/>
    </source>
</evidence>
<evidence type="ECO:0000256" key="13">
    <source>
        <dbReference type="SAM" id="SignalP"/>
    </source>
</evidence>
<keyword evidence="2" id="KW-0399">Innate immunity</keyword>
<feature type="chain" id="PRO_5029629045" description="Ig-like domain-containing protein" evidence="13">
    <location>
        <begin position="31"/>
        <end position="330"/>
    </location>
</feature>
<dbReference type="PANTHER" id="PTHR12080:SF16">
    <property type="entry name" value="SLAM FAMILY MEMBER 6"/>
    <property type="match status" value="1"/>
</dbReference>
<organism evidence="15 16">
    <name type="scientific">Molossus molossus</name>
    <name type="common">Pallas' mastiff bat</name>
    <name type="synonym">Vespertilio molossus</name>
    <dbReference type="NCBI Taxonomy" id="27622"/>
    <lineage>
        <taxon>Eukaryota</taxon>
        <taxon>Metazoa</taxon>
        <taxon>Chordata</taxon>
        <taxon>Craniata</taxon>
        <taxon>Vertebrata</taxon>
        <taxon>Euteleostomi</taxon>
        <taxon>Mammalia</taxon>
        <taxon>Eutheria</taxon>
        <taxon>Laurasiatheria</taxon>
        <taxon>Chiroptera</taxon>
        <taxon>Yangochiroptera</taxon>
        <taxon>Molossidae</taxon>
        <taxon>Molossus</taxon>
    </lineage>
</organism>
<evidence type="ECO:0000256" key="5">
    <source>
        <dbReference type="ARBA" id="ARBA00022859"/>
    </source>
</evidence>
<feature type="transmembrane region" description="Helical" evidence="12">
    <location>
        <begin position="238"/>
        <end position="257"/>
    </location>
</feature>
<evidence type="ECO:0000256" key="3">
    <source>
        <dbReference type="ARBA" id="ARBA00022692"/>
    </source>
</evidence>
<dbReference type="Gene3D" id="2.60.40.10">
    <property type="entry name" value="Immunoglobulins"/>
    <property type="match status" value="2"/>
</dbReference>
<dbReference type="InterPro" id="IPR003599">
    <property type="entry name" value="Ig_sub"/>
</dbReference>
<evidence type="ECO:0000256" key="11">
    <source>
        <dbReference type="ARBA" id="ARBA00023319"/>
    </source>
</evidence>
<dbReference type="GO" id="GO:0009897">
    <property type="term" value="C:external side of plasma membrane"/>
    <property type="evidence" value="ECO:0007669"/>
    <property type="project" value="TreeGrafter"/>
</dbReference>
<keyword evidence="9" id="KW-1015">Disulfide bond</keyword>
<dbReference type="PANTHER" id="PTHR12080">
    <property type="entry name" value="SIGNALING LYMPHOCYTIC ACTIVATION MOLECULE"/>
    <property type="match status" value="1"/>
</dbReference>
<keyword evidence="11" id="KW-0393">Immunoglobulin domain</keyword>
<dbReference type="InterPro" id="IPR007110">
    <property type="entry name" value="Ig-like_dom"/>
</dbReference>
<feature type="domain" description="Ig-like" evidence="14">
    <location>
        <begin position="145"/>
        <end position="221"/>
    </location>
</feature>
<evidence type="ECO:0000259" key="14">
    <source>
        <dbReference type="PROSITE" id="PS50835"/>
    </source>
</evidence>
<feature type="signal peptide" evidence="13">
    <location>
        <begin position="1"/>
        <end position="30"/>
    </location>
</feature>
<dbReference type="InterPro" id="IPR036179">
    <property type="entry name" value="Ig-like_dom_sf"/>
</dbReference>
<dbReference type="AlphaFoldDB" id="A0A7J8CUC9"/>
<evidence type="ECO:0000313" key="16">
    <source>
        <dbReference type="Proteomes" id="UP000550707"/>
    </source>
</evidence>